<protein>
    <submittedName>
        <fullName evidence="2">Uncharacterized protein</fullName>
    </submittedName>
</protein>
<comment type="caution">
    <text evidence="2">The sequence shown here is derived from an EMBL/GenBank/DDBJ whole genome shotgun (WGS) entry which is preliminary data.</text>
</comment>
<gene>
    <name evidence="2" type="ORF">B0T15DRAFT_522801</name>
</gene>
<reference evidence="2" key="1">
    <citation type="journal article" date="2023" name="Mol. Phylogenet. Evol.">
        <title>Genome-scale phylogeny and comparative genomics of the fungal order Sordariales.</title>
        <authorList>
            <person name="Hensen N."/>
            <person name="Bonometti L."/>
            <person name="Westerberg I."/>
            <person name="Brannstrom I.O."/>
            <person name="Guillou S."/>
            <person name="Cros-Aarteil S."/>
            <person name="Calhoun S."/>
            <person name="Haridas S."/>
            <person name="Kuo A."/>
            <person name="Mondo S."/>
            <person name="Pangilinan J."/>
            <person name="Riley R."/>
            <person name="LaButti K."/>
            <person name="Andreopoulos B."/>
            <person name="Lipzen A."/>
            <person name="Chen C."/>
            <person name="Yan M."/>
            <person name="Daum C."/>
            <person name="Ng V."/>
            <person name="Clum A."/>
            <person name="Steindorff A."/>
            <person name="Ohm R.A."/>
            <person name="Martin F."/>
            <person name="Silar P."/>
            <person name="Natvig D.O."/>
            <person name="Lalanne C."/>
            <person name="Gautier V."/>
            <person name="Ament-Velasquez S.L."/>
            <person name="Kruys A."/>
            <person name="Hutchinson M.I."/>
            <person name="Powell A.J."/>
            <person name="Barry K."/>
            <person name="Miller A.N."/>
            <person name="Grigoriev I.V."/>
            <person name="Debuchy R."/>
            <person name="Gladieux P."/>
            <person name="Hiltunen Thoren M."/>
            <person name="Johannesson H."/>
        </authorList>
    </citation>
    <scope>NUCLEOTIDE SEQUENCE</scope>
    <source>
        <strain evidence="2">CBS 333.67</strain>
    </source>
</reference>
<dbReference type="AlphaFoldDB" id="A0AAJ0GXA5"/>
<proteinExistence type="predicted"/>
<dbReference type="Proteomes" id="UP001273166">
    <property type="component" value="Unassembled WGS sequence"/>
</dbReference>
<dbReference type="GeneID" id="87887479"/>
<organism evidence="2 3">
    <name type="scientific">Chaetomium strumarium</name>
    <dbReference type="NCBI Taxonomy" id="1170767"/>
    <lineage>
        <taxon>Eukaryota</taxon>
        <taxon>Fungi</taxon>
        <taxon>Dikarya</taxon>
        <taxon>Ascomycota</taxon>
        <taxon>Pezizomycotina</taxon>
        <taxon>Sordariomycetes</taxon>
        <taxon>Sordariomycetidae</taxon>
        <taxon>Sordariales</taxon>
        <taxon>Chaetomiaceae</taxon>
        <taxon>Chaetomium</taxon>
    </lineage>
</organism>
<accession>A0AAJ0GXA5</accession>
<sequence length="92" mass="10191">MACMARLVGSVMAMAPLVLQSLRDKRLAKSRAAKLVYLRCVTLPRYRVPNGRPGTRLAQASGRSLSHNRGGAMDRQGTLPERWSRSGRKFPP</sequence>
<keyword evidence="3" id="KW-1185">Reference proteome</keyword>
<reference evidence="2" key="2">
    <citation type="submission" date="2023-06" db="EMBL/GenBank/DDBJ databases">
        <authorList>
            <consortium name="Lawrence Berkeley National Laboratory"/>
            <person name="Mondo S.J."/>
            <person name="Hensen N."/>
            <person name="Bonometti L."/>
            <person name="Westerberg I."/>
            <person name="Brannstrom I.O."/>
            <person name="Guillou S."/>
            <person name="Cros-Aarteil S."/>
            <person name="Calhoun S."/>
            <person name="Haridas S."/>
            <person name="Kuo A."/>
            <person name="Pangilinan J."/>
            <person name="Riley R."/>
            <person name="Labutti K."/>
            <person name="Andreopoulos B."/>
            <person name="Lipzen A."/>
            <person name="Chen C."/>
            <person name="Yanf M."/>
            <person name="Daum C."/>
            <person name="Ng V."/>
            <person name="Clum A."/>
            <person name="Steindorff A."/>
            <person name="Ohm R."/>
            <person name="Martin F."/>
            <person name="Silar P."/>
            <person name="Natvig D."/>
            <person name="Lalanne C."/>
            <person name="Gautier V."/>
            <person name="Ament-Velasquez S.L."/>
            <person name="Kruys A."/>
            <person name="Hutchinson M.I."/>
            <person name="Powell A.J."/>
            <person name="Barry K."/>
            <person name="Miller A.N."/>
            <person name="Grigoriev I.V."/>
            <person name="Debuchy R."/>
            <person name="Gladieux P."/>
            <person name="Thoren M.H."/>
            <person name="Johannesson H."/>
        </authorList>
    </citation>
    <scope>NUCLEOTIDE SEQUENCE</scope>
    <source>
        <strain evidence="2">CBS 333.67</strain>
    </source>
</reference>
<evidence type="ECO:0000256" key="1">
    <source>
        <dbReference type="SAM" id="MobiDB-lite"/>
    </source>
</evidence>
<evidence type="ECO:0000313" key="2">
    <source>
        <dbReference type="EMBL" id="KAK3307853.1"/>
    </source>
</evidence>
<feature type="region of interest" description="Disordered" evidence="1">
    <location>
        <begin position="51"/>
        <end position="92"/>
    </location>
</feature>
<evidence type="ECO:0000313" key="3">
    <source>
        <dbReference type="Proteomes" id="UP001273166"/>
    </source>
</evidence>
<dbReference type="RefSeq" id="XP_062723633.1">
    <property type="nucleotide sequence ID" value="XM_062868650.1"/>
</dbReference>
<dbReference type="EMBL" id="JAUDZG010000002">
    <property type="protein sequence ID" value="KAK3307853.1"/>
    <property type="molecule type" value="Genomic_DNA"/>
</dbReference>
<name>A0AAJ0GXA5_9PEZI</name>